<dbReference type="PROSITE" id="PS00138">
    <property type="entry name" value="SUBTILASE_SER"/>
    <property type="match status" value="1"/>
</dbReference>
<keyword evidence="5" id="KW-0720">Serine protease</keyword>
<dbReference type="InterPro" id="IPR030400">
    <property type="entry name" value="Sedolisin_dom"/>
</dbReference>
<keyword evidence="4" id="KW-0378">Hydrolase</keyword>
<comment type="cofactor">
    <cofactor evidence="1">
        <name>Ca(2+)</name>
        <dbReference type="ChEBI" id="CHEBI:29108"/>
    </cofactor>
</comment>
<dbReference type="InterPro" id="IPR050819">
    <property type="entry name" value="Tripeptidyl-peptidase_I"/>
</dbReference>
<feature type="domain" description="Peptidase S53" evidence="9">
    <location>
        <begin position="186"/>
        <end position="524"/>
    </location>
</feature>
<dbReference type="InterPro" id="IPR015500">
    <property type="entry name" value="Peptidase_S8_subtilisin-rel"/>
</dbReference>
<dbReference type="PRINTS" id="PR00723">
    <property type="entry name" value="SUBTILISIN"/>
</dbReference>
<dbReference type="InterPro" id="IPR015366">
    <property type="entry name" value="S53_propep"/>
</dbReference>
<dbReference type="CDD" id="cd11377">
    <property type="entry name" value="Pro-peptidase_S53"/>
    <property type="match status" value="1"/>
</dbReference>
<evidence type="ECO:0000256" key="3">
    <source>
        <dbReference type="ARBA" id="ARBA00022723"/>
    </source>
</evidence>
<evidence type="ECO:0000256" key="1">
    <source>
        <dbReference type="ARBA" id="ARBA00001913"/>
    </source>
</evidence>
<feature type="compositionally biased region" description="Pro residues" evidence="8">
    <location>
        <begin position="164"/>
        <end position="173"/>
    </location>
</feature>
<gene>
    <name evidence="10" type="ORF">J4E00_11680</name>
</gene>
<dbReference type="PANTHER" id="PTHR14218">
    <property type="entry name" value="PROTEASE S8 TRIPEPTIDYL PEPTIDASE I CLN2"/>
    <property type="match status" value="1"/>
</dbReference>
<keyword evidence="2" id="KW-0645">Protease</keyword>
<evidence type="ECO:0000256" key="7">
    <source>
        <dbReference type="ARBA" id="ARBA00023145"/>
    </source>
</evidence>
<dbReference type="SUPFAM" id="SSF52743">
    <property type="entry name" value="Subtilisin-like"/>
    <property type="match status" value="1"/>
</dbReference>
<feature type="region of interest" description="Disordered" evidence="8">
    <location>
        <begin position="529"/>
        <end position="558"/>
    </location>
</feature>
<protein>
    <recommendedName>
        <fullName evidence="9">Peptidase S53 domain-containing protein</fullName>
    </recommendedName>
</protein>
<evidence type="ECO:0000256" key="8">
    <source>
        <dbReference type="SAM" id="MobiDB-lite"/>
    </source>
</evidence>
<dbReference type="SUPFAM" id="SSF54897">
    <property type="entry name" value="Protease propeptides/inhibitors"/>
    <property type="match status" value="1"/>
</dbReference>
<feature type="region of interest" description="Disordered" evidence="8">
    <location>
        <begin position="153"/>
        <end position="176"/>
    </location>
</feature>
<keyword evidence="3" id="KW-0479">Metal-binding</keyword>
<dbReference type="CDD" id="cd04056">
    <property type="entry name" value="Peptidases_S53"/>
    <property type="match status" value="1"/>
</dbReference>
<evidence type="ECO:0000313" key="10">
    <source>
        <dbReference type="EMBL" id="MBO2009714.1"/>
    </source>
</evidence>
<keyword evidence="7" id="KW-0865">Zymogen</keyword>
<dbReference type="Pfam" id="PF00082">
    <property type="entry name" value="Peptidase_S8"/>
    <property type="match status" value="1"/>
</dbReference>
<comment type="caution">
    <text evidence="10">The sequence shown here is derived from an EMBL/GenBank/DDBJ whole genome shotgun (WGS) entry which is preliminary data.</text>
</comment>
<organism evidence="10 11">
    <name type="scientific">Hymenobacter negativus</name>
    <dbReference type="NCBI Taxonomy" id="2795026"/>
    <lineage>
        <taxon>Bacteria</taxon>
        <taxon>Pseudomonadati</taxon>
        <taxon>Bacteroidota</taxon>
        <taxon>Cytophagia</taxon>
        <taxon>Cytophagales</taxon>
        <taxon>Hymenobacteraceae</taxon>
        <taxon>Hymenobacter</taxon>
    </lineage>
</organism>
<sequence>MDKNLLSVAESASQRSATLAGYPNPGKEIEVKLALRRQQLTPEAAGPLNEILNQPPHLRRYLSHDEVAAATGGFAEDVAAVETYYQAFDIRVKTRSLILGSVTLAGTVASFERAFRTQIATFQAPNRVQFMATTSPYKLPDSLLTVVEPTQPLQQPVRKESRLPTPPQPPQPPVDGLKATAVTPPGYGPQELARAYQFPEDVTGEGQVIGIVELGGKLNQNDLKQFFAEIGVKKPRIVEVGTAPPSTGTTELVNNAEVALDLQVAGALAPQAKLVVYYAATLIEALQAAVGDEVNKPTVLSVSWAGSEYNYSAQEVQQMNLLLYQASLLGITIVAASADHGAYNGMSVPNVSLPASSPLVLGCGGTIATLTNDKLTSEVVWNELGGQVATGGGYSSLYAQPYYQAQAVARYPYQRSTMRGVPDVAADASTVNGYRVVLGGQTTVIGGTSGATPFVAALIALLGEKLGYRLGYLNTLLYGFAGSDAFRAITQGNNQLYAAAPYWNPCTGLGSVVGTRLLSLLQTLEQASQLQAKSAPEPEPDADVPEAGSPDAAEAAPE</sequence>
<dbReference type="SMART" id="SM00944">
    <property type="entry name" value="Pro-kuma_activ"/>
    <property type="match status" value="1"/>
</dbReference>
<proteinExistence type="predicted"/>
<evidence type="ECO:0000256" key="5">
    <source>
        <dbReference type="ARBA" id="ARBA00022825"/>
    </source>
</evidence>
<dbReference type="RefSeq" id="WP_208175331.1">
    <property type="nucleotide sequence ID" value="NZ_JAGETZ010000004.1"/>
</dbReference>
<reference evidence="10 11" key="1">
    <citation type="submission" date="2021-03" db="EMBL/GenBank/DDBJ databases">
        <authorList>
            <person name="Kim M.K."/>
        </authorList>
    </citation>
    <scope>NUCLEOTIDE SEQUENCE [LARGE SCALE GENOMIC DNA]</scope>
    <source>
        <strain evidence="10 11">BT442</strain>
    </source>
</reference>
<dbReference type="InterPro" id="IPR036852">
    <property type="entry name" value="Peptidase_S8/S53_dom_sf"/>
</dbReference>
<evidence type="ECO:0000259" key="9">
    <source>
        <dbReference type="PROSITE" id="PS51695"/>
    </source>
</evidence>
<keyword evidence="6" id="KW-0106">Calcium</keyword>
<evidence type="ECO:0000256" key="6">
    <source>
        <dbReference type="ARBA" id="ARBA00022837"/>
    </source>
</evidence>
<evidence type="ECO:0000256" key="2">
    <source>
        <dbReference type="ARBA" id="ARBA00022670"/>
    </source>
</evidence>
<dbReference type="PANTHER" id="PTHR14218:SF15">
    <property type="entry name" value="TRIPEPTIDYL-PEPTIDASE 1"/>
    <property type="match status" value="1"/>
</dbReference>
<dbReference type="EMBL" id="JAGETZ010000004">
    <property type="protein sequence ID" value="MBO2009714.1"/>
    <property type="molecule type" value="Genomic_DNA"/>
</dbReference>
<dbReference type="Pfam" id="PF09286">
    <property type="entry name" value="Pro-kuma_activ"/>
    <property type="match status" value="1"/>
</dbReference>
<accession>A0ABS3QFZ6</accession>
<dbReference type="Proteomes" id="UP000664369">
    <property type="component" value="Unassembled WGS sequence"/>
</dbReference>
<dbReference type="PROSITE" id="PS51695">
    <property type="entry name" value="SEDOLISIN"/>
    <property type="match status" value="1"/>
</dbReference>
<dbReference type="InterPro" id="IPR000209">
    <property type="entry name" value="Peptidase_S8/S53_dom"/>
</dbReference>
<evidence type="ECO:0000256" key="4">
    <source>
        <dbReference type="ARBA" id="ARBA00022801"/>
    </source>
</evidence>
<dbReference type="Gene3D" id="3.40.50.200">
    <property type="entry name" value="Peptidase S8/S53 domain"/>
    <property type="match status" value="1"/>
</dbReference>
<keyword evidence="11" id="KW-1185">Reference proteome</keyword>
<dbReference type="InterPro" id="IPR023828">
    <property type="entry name" value="Peptidase_S8_Ser-AS"/>
</dbReference>
<evidence type="ECO:0000313" key="11">
    <source>
        <dbReference type="Proteomes" id="UP000664369"/>
    </source>
</evidence>
<name>A0ABS3QFZ6_9BACT</name>